<accession>A0ABY6LBD4</accession>
<dbReference type="SUPFAM" id="SSF53335">
    <property type="entry name" value="S-adenosyl-L-methionine-dependent methyltransferases"/>
    <property type="match status" value="1"/>
</dbReference>
<evidence type="ECO:0000313" key="3">
    <source>
        <dbReference type="EMBL" id="UYV77552.1"/>
    </source>
</evidence>
<keyword evidence="4" id="KW-1185">Reference proteome</keyword>
<evidence type="ECO:0000256" key="1">
    <source>
        <dbReference type="ARBA" id="ARBA00022603"/>
    </source>
</evidence>
<dbReference type="InterPro" id="IPR051422">
    <property type="entry name" value="AlkB_tRNA_MeTrf/Diox"/>
</dbReference>
<dbReference type="Gene3D" id="3.40.50.150">
    <property type="entry name" value="Vaccinia Virus protein VP39"/>
    <property type="match status" value="1"/>
</dbReference>
<reference evidence="3 4" key="1">
    <citation type="submission" date="2022-01" db="EMBL/GenBank/DDBJ databases">
        <title>A chromosomal length assembly of Cordylochernes scorpioides.</title>
        <authorList>
            <person name="Zeh D."/>
            <person name="Zeh J."/>
        </authorList>
    </citation>
    <scope>NUCLEOTIDE SEQUENCE [LARGE SCALE GENOMIC DNA]</scope>
    <source>
        <strain evidence="3">IN4F17</strain>
        <tissue evidence="3">Whole Body</tissue>
    </source>
</reference>
<proteinExistence type="predicted"/>
<dbReference type="Proteomes" id="UP001235939">
    <property type="component" value="Chromosome 15"/>
</dbReference>
<dbReference type="EMBL" id="CP092877">
    <property type="protein sequence ID" value="UYV77552.1"/>
    <property type="molecule type" value="Genomic_DNA"/>
</dbReference>
<sequence>MLQWPPILAKIQPHQRVQVTKRSSGTFVADPWPRSLLDVISHLKLGYVSSQGISDVTKVVSQGLKQNLGLHQKRRLQALQELARVLRPGGLALVYVWALEQDGPDGPSKYLKPQSIADPSQPASNTILPIHTNRTRFQSQDLFVPWKSKDGLTVHHRFYHVFTQGELESLVEQLPSDFKIVRNFYDSGNWCVVVEKLPST</sequence>
<gene>
    <name evidence="3" type="ORF">LAZ67_15001489</name>
</gene>
<evidence type="ECO:0000313" key="4">
    <source>
        <dbReference type="Proteomes" id="UP001235939"/>
    </source>
</evidence>
<keyword evidence="2" id="KW-0808">Transferase</keyword>
<keyword evidence="1" id="KW-0489">Methyltransferase</keyword>
<evidence type="ECO:0000256" key="2">
    <source>
        <dbReference type="ARBA" id="ARBA00022679"/>
    </source>
</evidence>
<name>A0ABY6LBD4_9ARAC</name>
<dbReference type="PANTHER" id="PTHR13069:SF21">
    <property type="entry name" value="ALKYLATED DNA REPAIR PROTEIN ALKB HOMOLOG 8"/>
    <property type="match status" value="1"/>
</dbReference>
<dbReference type="PANTHER" id="PTHR13069">
    <property type="entry name" value="ALKYLATED DNA REPAIR PROTEIN ALKB HOMOLOG 8"/>
    <property type="match status" value="1"/>
</dbReference>
<protein>
    <submittedName>
        <fullName evidence="3">ALKBH8</fullName>
    </submittedName>
</protein>
<dbReference type="InterPro" id="IPR029063">
    <property type="entry name" value="SAM-dependent_MTases_sf"/>
</dbReference>
<organism evidence="3 4">
    <name type="scientific">Cordylochernes scorpioides</name>
    <dbReference type="NCBI Taxonomy" id="51811"/>
    <lineage>
        <taxon>Eukaryota</taxon>
        <taxon>Metazoa</taxon>
        <taxon>Ecdysozoa</taxon>
        <taxon>Arthropoda</taxon>
        <taxon>Chelicerata</taxon>
        <taxon>Arachnida</taxon>
        <taxon>Pseudoscorpiones</taxon>
        <taxon>Cheliferoidea</taxon>
        <taxon>Chernetidae</taxon>
        <taxon>Cordylochernes</taxon>
    </lineage>
</organism>